<feature type="coiled-coil region" evidence="5">
    <location>
        <begin position="64"/>
        <end position="91"/>
    </location>
</feature>
<organism evidence="9 10">
    <name type="scientific">Limosilactobacillus fermentum</name>
    <name type="common">Lactobacillus fermentum</name>
    <dbReference type="NCBI Taxonomy" id="1613"/>
    <lineage>
        <taxon>Bacteria</taxon>
        <taxon>Bacillati</taxon>
        <taxon>Bacillota</taxon>
        <taxon>Bacilli</taxon>
        <taxon>Lactobacillales</taxon>
        <taxon>Lactobacillaceae</taxon>
        <taxon>Limosilactobacillus</taxon>
    </lineage>
</organism>
<feature type="coiled-coil region" evidence="5">
    <location>
        <begin position="226"/>
        <end position="263"/>
    </location>
</feature>
<feature type="region of interest" description="Disordered" evidence="6">
    <location>
        <begin position="865"/>
        <end position="885"/>
    </location>
</feature>
<keyword evidence="1" id="KW-0134">Cell wall</keyword>
<name>A0A2K2TG21_LIMFE</name>
<evidence type="ECO:0000256" key="4">
    <source>
        <dbReference type="ARBA" id="ARBA00023088"/>
    </source>
</evidence>
<protein>
    <recommendedName>
        <fullName evidence="8">Gram-positive cocci surface proteins LPxTG domain-containing protein</fullName>
    </recommendedName>
</protein>
<evidence type="ECO:0000256" key="3">
    <source>
        <dbReference type="ARBA" id="ARBA00022729"/>
    </source>
</evidence>
<gene>
    <name evidence="9" type="ORF">C1Y38_11005</name>
</gene>
<proteinExistence type="predicted"/>
<evidence type="ECO:0000259" key="8">
    <source>
        <dbReference type="Pfam" id="PF00746"/>
    </source>
</evidence>
<keyword evidence="2" id="KW-0964">Secreted</keyword>
<feature type="compositionally biased region" description="Polar residues" evidence="6">
    <location>
        <begin position="578"/>
        <end position="597"/>
    </location>
</feature>
<comment type="caution">
    <text evidence="9">The sequence shown here is derived from an EMBL/GenBank/DDBJ whole genome shotgun (WGS) entry which is preliminary data.</text>
</comment>
<dbReference type="AlphaFoldDB" id="A0A2K2TG21"/>
<keyword evidence="5" id="KW-0175">Coiled coil</keyword>
<dbReference type="InterPro" id="IPR019931">
    <property type="entry name" value="LPXTG_anchor"/>
</dbReference>
<reference evidence="9 10" key="1">
    <citation type="submission" date="2018-01" db="EMBL/GenBank/DDBJ databases">
        <title>Draft genome sequence of the feruloyl esterase-producing strain Lactobacillus fermentum CRL 1446, isolated from artisanal goat milk cheese.</title>
        <authorList>
            <person name="Abeijon Mukdsi M.C."/>
            <person name="Saavedra L."/>
            <person name="Gauffin Cano M.P."/>
            <person name="Hebert E.M."/>
            <person name="Medina R.B."/>
        </authorList>
    </citation>
    <scope>NUCLEOTIDE SEQUENCE [LARGE SCALE GENOMIC DNA]</scope>
    <source>
        <strain evidence="9 10">CRL 1446</strain>
    </source>
</reference>
<keyword evidence="4" id="KW-0572">Peptidoglycan-anchor</keyword>
<feature type="signal peptide" evidence="7">
    <location>
        <begin position="1"/>
        <end position="28"/>
    </location>
</feature>
<evidence type="ECO:0000256" key="6">
    <source>
        <dbReference type="SAM" id="MobiDB-lite"/>
    </source>
</evidence>
<evidence type="ECO:0000256" key="5">
    <source>
        <dbReference type="SAM" id="Coils"/>
    </source>
</evidence>
<evidence type="ECO:0000256" key="7">
    <source>
        <dbReference type="SAM" id="SignalP"/>
    </source>
</evidence>
<feature type="chain" id="PRO_5014317762" description="Gram-positive cocci surface proteins LPxTG domain-containing protein" evidence="7">
    <location>
        <begin position="29"/>
        <end position="918"/>
    </location>
</feature>
<dbReference type="Pfam" id="PF00746">
    <property type="entry name" value="Gram_pos_anchor"/>
    <property type="match status" value="1"/>
</dbReference>
<feature type="coiled-coil region" evidence="5">
    <location>
        <begin position="645"/>
        <end position="700"/>
    </location>
</feature>
<feature type="region of interest" description="Disordered" evidence="6">
    <location>
        <begin position="575"/>
        <end position="604"/>
    </location>
</feature>
<dbReference type="EMBL" id="POTQ01000044">
    <property type="protein sequence ID" value="PNV56967.1"/>
    <property type="molecule type" value="Genomic_DNA"/>
</dbReference>
<evidence type="ECO:0000256" key="1">
    <source>
        <dbReference type="ARBA" id="ARBA00022512"/>
    </source>
</evidence>
<feature type="compositionally biased region" description="Basic and acidic residues" evidence="6">
    <location>
        <begin position="180"/>
        <end position="200"/>
    </location>
</feature>
<feature type="compositionally biased region" description="Polar residues" evidence="6">
    <location>
        <begin position="868"/>
        <end position="882"/>
    </location>
</feature>
<accession>A0A2K2TG21</accession>
<dbReference type="NCBIfam" id="TIGR01167">
    <property type="entry name" value="LPXTG_anchor"/>
    <property type="match status" value="1"/>
</dbReference>
<evidence type="ECO:0000313" key="10">
    <source>
        <dbReference type="Proteomes" id="UP000236514"/>
    </source>
</evidence>
<evidence type="ECO:0000313" key="9">
    <source>
        <dbReference type="EMBL" id="PNV56967.1"/>
    </source>
</evidence>
<feature type="region of interest" description="Disordered" evidence="6">
    <location>
        <begin position="179"/>
        <end position="200"/>
    </location>
</feature>
<dbReference type="RefSeq" id="WP_103205709.1">
    <property type="nucleotide sequence ID" value="NZ_CAKMAZ010000001.1"/>
</dbReference>
<sequence length="918" mass="95388">MNKSIKELMLGAATVAGATALGANAVHADTTQSAAPATEAVTQTRTTDTVADAQKDVNAKAEGLNAAQNNLASASNAVSSAKEKVNSASNAVASDQAGVAAKSAAASSANVLSNSITSDKVKAASDAVTKDSAAVSAASSANEAAKHAASTASTAASQASSATNAQKTVVDAAQKTTKSAQDKLDQATAHSKDVATKSDAAQKADQAYQKALNADAAAKAKVQSTKDKLNEAIAQSAKTKKDLDNANADLAAKQKAQKQVQDALKAAEDHALDPTDRLQGTGISVTVTDAAKAVAQKLNNGTKFTQLSKRDQQDILSGVTFSYTPNAADVVTRIGTADNQGQRWNLASMYRQLDDHAAISVNQFLALALDAARAALGLHTGDVLVNPAMQALSSGAYTARNANDLMSISQVVGLDPNADNVLSLGQGESGYPIRGMKDGHSVMGGQLDTEIAAGARINKGDYYTDYATESAVTMANLKSEFFHSLNDAFNYADDYNTPMLATLLGVNTVGTMEPTYIGYMPDSRTQDNIIAASNVNTIKDQEKVNKSNCYPDVLPSKAGEIDSLTKKAKAANNALTKSQETQKVAQNAYNKAQSDQASALRDNNDAQNAKALTADALTTATTNKSAADKALADAQKTGTDDPAKVTAAQKKLNLARQAVKDAQKKLNDLATAQKTAEVALKAANKAAIKAQDALLAAQKKLKQDQDWLTTLKNAPQAAKDAAKALADAQAKLKTDQDALLKAQADAKVANANFATAQKLVDQDKAALNQATNHYNALKAIQRQKSEEEARNNDYHISGNHVVNQNGQQVHGWTYKGNQLVDPYGNTVSQTAALTSQSTKLVPTAAALTSQATTTTLQAIISGKASAVPGNSQTTQSDETLPQTGDAKDEAAVAAGISLSTLATMLGFAGLKKHHKSFN</sequence>
<keyword evidence="3 7" id="KW-0732">Signal</keyword>
<dbReference type="Proteomes" id="UP000236514">
    <property type="component" value="Unassembled WGS sequence"/>
</dbReference>
<feature type="domain" description="Gram-positive cocci surface proteins LPxTG" evidence="8">
    <location>
        <begin position="873"/>
        <end position="913"/>
    </location>
</feature>
<evidence type="ECO:0000256" key="2">
    <source>
        <dbReference type="ARBA" id="ARBA00022525"/>
    </source>
</evidence>